<keyword evidence="9" id="KW-1185">Reference proteome</keyword>
<evidence type="ECO:0000313" key="8">
    <source>
        <dbReference type="EMBL" id="WKA01562.1"/>
    </source>
</evidence>
<organism evidence="8 9">
    <name type="scientific">Vitis vinifera</name>
    <name type="common">Grape</name>
    <dbReference type="NCBI Taxonomy" id="29760"/>
    <lineage>
        <taxon>Eukaryota</taxon>
        <taxon>Viridiplantae</taxon>
        <taxon>Streptophyta</taxon>
        <taxon>Embryophyta</taxon>
        <taxon>Tracheophyta</taxon>
        <taxon>Spermatophyta</taxon>
        <taxon>Magnoliopsida</taxon>
        <taxon>eudicotyledons</taxon>
        <taxon>Gunneridae</taxon>
        <taxon>Pentapetalae</taxon>
        <taxon>rosids</taxon>
        <taxon>Vitales</taxon>
        <taxon>Vitaceae</taxon>
        <taxon>Viteae</taxon>
        <taxon>Vitis</taxon>
    </lineage>
</organism>
<dbReference type="InterPro" id="IPR012337">
    <property type="entry name" value="RNaseH-like_sf"/>
</dbReference>
<feature type="domain" description="Integrase catalytic" evidence="7">
    <location>
        <begin position="588"/>
        <end position="752"/>
    </location>
</feature>
<protein>
    <recommendedName>
        <fullName evidence="7">Integrase catalytic domain-containing protein</fullName>
    </recommendedName>
</protein>
<dbReference type="PROSITE" id="PS50994">
    <property type="entry name" value="INTEGRASE"/>
    <property type="match status" value="1"/>
</dbReference>
<keyword evidence="3" id="KW-0540">Nuclease</keyword>
<evidence type="ECO:0000256" key="1">
    <source>
        <dbReference type="ARBA" id="ARBA00022679"/>
    </source>
</evidence>
<dbReference type="Gene3D" id="3.30.70.270">
    <property type="match status" value="2"/>
</dbReference>
<dbReference type="InterPro" id="IPR041588">
    <property type="entry name" value="Integrase_H2C2"/>
</dbReference>
<evidence type="ECO:0000256" key="5">
    <source>
        <dbReference type="ARBA" id="ARBA00022801"/>
    </source>
</evidence>
<dbReference type="InterPro" id="IPR050951">
    <property type="entry name" value="Retrovirus_Pol_polyprotein"/>
</dbReference>
<gene>
    <name evidence="8" type="ORF">VitviT2T_019838</name>
</gene>
<dbReference type="EMBL" id="CP126660">
    <property type="protein sequence ID" value="WKA01562.1"/>
    <property type="molecule type" value="Genomic_DNA"/>
</dbReference>
<evidence type="ECO:0000256" key="4">
    <source>
        <dbReference type="ARBA" id="ARBA00022759"/>
    </source>
</evidence>
<dbReference type="Pfam" id="PF00665">
    <property type="entry name" value="rve"/>
    <property type="match status" value="1"/>
</dbReference>
<name>A0ABY9D4A0_VITVI</name>
<evidence type="ECO:0000313" key="9">
    <source>
        <dbReference type="Proteomes" id="UP001227230"/>
    </source>
</evidence>
<proteinExistence type="predicted"/>
<dbReference type="InterPro" id="IPR001584">
    <property type="entry name" value="Integrase_cat-core"/>
</dbReference>
<dbReference type="CDD" id="cd09274">
    <property type="entry name" value="RNase_HI_RT_Ty3"/>
    <property type="match status" value="1"/>
</dbReference>
<dbReference type="Proteomes" id="UP001227230">
    <property type="component" value="Chromosome 13"/>
</dbReference>
<dbReference type="Pfam" id="PF00078">
    <property type="entry name" value="RVT_1"/>
    <property type="match status" value="1"/>
</dbReference>
<dbReference type="Pfam" id="PF17917">
    <property type="entry name" value="RT_RNaseH"/>
    <property type="match status" value="1"/>
</dbReference>
<dbReference type="InterPro" id="IPR041373">
    <property type="entry name" value="RT_RNaseH"/>
</dbReference>
<reference evidence="8 9" key="1">
    <citation type="journal article" date="2023" name="Hortic Res">
        <title>The complete reference genome for grapevine (Vitis vinifera L.) genetics and breeding.</title>
        <authorList>
            <person name="Shi X."/>
            <person name="Cao S."/>
            <person name="Wang X."/>
            <person name="Huang S."/>
            <person name="Wang Y."/>
            <person name="Liu Z."/>
            <person name="Liu W."/>
            <person name="Leng X."/>
            <person name="Peng Y."/>
            <person name="Wang N."/>
            <person name="Wang Y."/>
            <person name="Ma Z."/>
            <person name="Xu X."/>
            <person name="Zhang F."/>
            <person name="Xue H."/>
            <person name="Zhong H."/>
            <person name="Wang Y."/>
            <person name="Zhang K."/>
            <person name="Velt A."/>
            <person name="Avia K."/>
            <person name="Holtgrawe D."/>
            <person name="Grimplet J."/>
            <person name="Matus J.T."/>
            <person name="Ware D."/>
            <person name="Wu X."/>
            <person name="Wang H."/>
            <person name="Liu C."/>
            <person name="Fang Y."/>
            <person name="Rustenholz C."/>
            <person name="Cheng Z."/>
            <person name="Xiao H."/>
            <person name="Zhou Y."/>
        </authorList>
    </citation>
    <scope>NUCLEOTIDE SEQUENCE [LARGE SCALE GENOMIC DNA]</scope>
    <source>
        <strain evidence="9">cv. Pinot noir / PN40024</strain>
        <tissue evidence="8">Leaf</tissue>
    </source>
</reference>
<keyword evidence="5" id="KW-0378">Hydrolase</keyword>
<keyword evidence="6" id="KW-0695">RNA-directed DNA polymerase</keyword>
<sequence>MEVLKRCKKAIGWQISDLKGISPLVCTHHIYMEEEAKPIRQLQRRLNPHLQEVVRAEVLKLLQAGIIYPISDSPWVSPTQVVPKKSGITVVPNEKGEEITTRLTSGWRVCIDYRKLNAVTRKDHFPLPFIDQVLERVSGHPFYCFLDGYSGYFQIEIDLADQEKTTFTCPFGTYAYRRMPFGLCNAPATFQRCMLSIFSDMVERIMEVFMDDITVYGGTFEECLVNLEAVLHRCIEKDLVLNWEKCHFMLRQGIVLGHIISEKGIEVDKAKVELIVKLPSPTTVKGVRQFLGHAGFYRRFIKGFSSLSKPLCELLAKDAKFIWDERCQNSFDQLKKFLTTTPIVRAPNWQLPFELMCDASDFAIGAVLGQREDGKPYVIYYASKTLNEAKRNYTTTEKELLAVVFALDKFRAYLVGSFIIVFTDHSTLKYLLTKQDAKARLIRWILLLQEFDLQIKDKKGVENVVADHLSRLVIAHNSHPLPINDGFPEESLMFLVKTPWYAHIANYLVTGEIPNQIIRKCVPEDEQQGILSHCHENACGGHFASQKTTMKVLQSGFTWPSLFKDAHIMCRSCDRCQRLGKLTKRNQMPMNPILIVELFDVWGIDFMRPFLMSFGNSYILVGVDYVSKWVEAIPCKQNDHRVVLKFLKENIFSRFGVPKAIISDGGAHFCNKPFEALLSKYGVKHKVATPYHPQTSGQVDLANREIKNILMKVVNSSRKDWSIRLHDSLWAYRTAYKTILGMSPYRLVYGKACHLPVEVEYKAGWAIKKLNMDLIKAGEKRYLDLNEMEELRNNAYINSKVAKQRMKKWHDQLISNKEFQEGQRVLLYDTRLHIFPGKLKSRWIGPFIIHRVCSNGVVELLNSNGKDSFRVNGYRLKPFMEPFKPEKEEINLLEPQKA</sequence>
<dbReference type="InterPro" id="IPR000477">
    <property type="entry name" value="RT_dom"/>
</dbReference>
<dbReference type="InterPro" id="IPR043502">
    <property type="entry name" value="DNA/RNA_pol_sf"/>
</dbReference>
<dbReference type="InterPro" id="IPR036397">
    <property type="entry name" value="RNaseH_sf"/>
</dbReference>
<dbReference type="Gene3D" id="3.30.420.10">
    <property type="entry name" value="Ribonuclease H-like superfamily/Ribonuclease H"/>
    <property type="match status" value="1"/>
</dbReference>
<accession>A0ABY9D4A0</accession>
<evidence type="ECO:0000256" key="2">
    <source>
        <dbReference type="ARBA" id="ARBA00022695"/>
    </source>
</evidence>
<dbReference type="InterPro" id="IPR043128">
    <property type="entry name" value="Rev_trsase/Diguanyl_cyclase"/>
</dbReference>
<dbReference type="Pfam" id="PF17921">
    <property type="entry name" value="Integrase_H2C2"/>
    <property type="match status" value="1"/>
</dbReference>
<evidence type="ECO:0000256" key="6">
    <source>
        <dbReference type="ARBA" id="ARBA00022918"/>
    </source>
</evidence>
<evidence type="ECO:0000259" key="7">
    <source>
        <dbReference type="PROSITE" id="PS50994"/>
    </source>
</evidence>
<dbReference type="Gene3D" id="1.10.340.70">
    <property type="match status" value="1"/>
</dbReference>
<evidence type="ECO:0000256" key="3">
    <source>
        <dbReference type="ARBA" id="ARBA00022722"/>
    </source>
</evidence>
<dbReference type="SUPFAM" id="SSF53098">
    <property type="entry name" value="Ribonuclease H-like"/>
    <property type="match status" value="1"/>
</dbReference>
<keyword evidence="2" id="KW-0548">Nucleotidyltransferase</keyword>
<dbReference type="SUPFAM" id="SSF56672">
    <property type="entry name" value="DNA/RNA polymerases"/>
    <property type="match status" value="1"/>
</dbReference>
<keyword evidence="1" id="KW-0808">Transferase</keyword>
<dbReference type="PANTHER" id="PTHR37984:SF5">
    <property type="entry name" value="PROTEIN NYNRIN-LIKE"/>
    <property type="match status" value="1"/>
</dbReference>
<dbReference type="Gene3D" id="3.10.10.10">
    <property type="entry name" value="HIV Type 1 Reverse Transcriptase, subunit A, domain 1"/>
    <property type="match status" value="1"/>
</dbReference>
<dbReference type="PANTHER" id="PTHR37984">
    <property type="entry name" value="PROTEIN CBG26694"/>
    <property type="match status" value="1"/>
</dbReference>
<keyword evidence="4" id="KW-0255">Endonuclease</keyword>
<dbReference type="CDD" id="cd01647">
    <property type="entry name" value="RT_LTR"/>
    <property type="match status" value="1"/>
</dbReference>